<evidence type="ECO:0000256" key="4">
    <source>
        <dbReference type="ARBA" id="ARBA00022840"/>
    </source>
</evidence>
<dbReference type="PANTHER" id="PTHR42918:SF6">
    <property type="entry name" value="ELONGATION FACTOR P--(R)-BETA-LYSINE LIGASE"/>
    <property type="match status" value="1"/>
</dbReference>
<evidence type="ECO:0000259" key="6">
    <source>
        <dbReference type="PROSITE" id="PS50862"/>
    </source>
</evidence>
<dbReference type="Proteomes" id="UP000077857">
    <property type="component" value="Unassembled WGS sequence"/>
</dbReference>
<comment type="catalytic activity">
    <reaction evidence="5">
        <text>D-beta-lysine + L-lysyl-[protein] + ATP = N(6)-((3R)-3,6-diaminohexanoyl)-L-lysyl-[protein] + AMP + diphosphate + H(+)</text>
        <dbReference type="Rhea" id="RHEA:83435"/>
        <dbReference type="Rhea" id="RHEA-COMP:9752"/>
        <dbReference type="Rhea" id="RHEA-COMP:20131"/>
        <dbReference type="ChEBI" id="CHEBI:15378"/>
        <dbReference type="ChEBI" id="CHEBI:29969"/>
        <dbReference type="ChEBI" id="CHEBI:30616"/>
        <dbReference type="ChEBI" id="CHEBI:33019"/>
        <dbReference type="ChEBI" id="CHEBI:84138"/>
        <dbReference type="ChEBI" id="CHEBI:156053"/>
        <dbReference type="ChEBI" id="CHEBI:456215"/>
    </reaction>
    <physiologicalReaction direction="left-to-right" evidence="5">
        <dbReference type="Rhea" id="RHEA:83436"/>
    </physiologicalReaction>
</comment>
<dbReference type="GO" id="GO:0005829">
    <property type="term" value="C:cytosol"/>
    <property type="evidence" value="ECO:0007669"/>
    <property type="project" value="TreeGrafter"/>
</dbReference>
<dbReference type="Pfam" id="PF00152">
    <property type="entry name" value="tRNA-synt_2"/>
    <property type="match status" value="1"/>
</dbReference>
<dbReference type="RefSeq" id="WP_064041365.1">
    <property type="nucleotide sequence ID" value="NZ_LUUJ01000096.1"/>
</dbReference>
<dbReference type="NCBIfam" id="TIGR00462">
    <property type="entry name" value="genX"/>
    <property type="match status" value="1"/>
</dbReference>
<keyword evidence="3" id="KW-0547">Nucleotide-binding</keyword>
<feature type="domain" description="Aminoacyl-transfer RNA synthetases class-II family profile" evidence="6">
    <location>
        <begin position="20"/>
        <end position="322"/>
    </location>
</feature>
<dbReference type="InterPro" id="IPR018149">
    <property type="entry name" value="Lys-tRNA-synth_II_C"/>
</dbReference>
<protein>
    <submittedName>
        <fullName evidence="7">EF-P lysine aminoacylase GenX</fullName>
    </submittedName>
</protein>
<dbReference type="GO" id="GO:0005524">
    <property type="term" value="F:ATP binding"/>
    <property type="evidence" value="ECO:0007669"/>
    <property type="project" value="UniProtKB-KW"/>
</dbReference>
<keyword evidence="2" id="KW-0436">Ligase</keyword>
<dbReference type="PANTHER" id="PTHR42918">
    <property type="entry name" value="LYSYL-TRNA SYNTHETASE"/>
    <property type="match status" value="1"/>
</dbReference>
<dbReference type="InterPro" id="IPR006195">
    <property type="entry name" value="aa-tRNA-synth_II"/>
</dbReference>
<evidence type="ECO:0000256" key="5">
    <source>
        <dbReference type="ARBA" id="ARBA00052794"/>
    </source>
</evidence>
<comment type="caution">
    <text evidence="7">The sequence shown here is derived from an EMBL/GenBank/DDBJ whole genome shotgun (WGS) entry which is preliminary data.</text>
</comment>
<dbReference type="GO" id="GO:0006430">
    <property type="term" value="P:lysyl-tRNA aminoacylation"/>
    <property type="evidence" value="ECO:0007669"/>
    <property type="project" value="InterPro"/>
</dbReference>
<evidence type="ECO:0000313" key="7">
    <source>
        <dbReference type="EMBL" id="OAI13724.1"/>
    </source>
</evidence>
<reference evidence="7 8" key="1">
    <citation type="submission" date="2016-03" db="EMBL/GenBank/DDBJ databases">
        <authorList>
            <person name="Ploux O."/>
        </authorList>
    </citation>
    <scope>NUCLEOTIDE SEQUENCE [LARGE SCALE GENOMIC DNA]</scope>
    <source>
        <strain evidence="7 8">R-45378</strain>
    </source>
</reference>
<dbReference type="SUPFAM" id="SSF55681">
    <property type="entry name" value="Class II aaRS and biotin synthetases"/>
    <property type="match status" value="1"/>
</dbReference>
<evidence type="ECO:0000313" key="8">
    <source>
        <dbReference type="Proteomes" id="UP000077857"/>
    </source>
</evidence>
<comment type="subunit">
    <text evidence="1">Homodimer.</text>
</comment>
<dbReference type="Gene3D" id="3.30.930.10">
    <property type="entry name" value="Bira Bifunctional Protein, Domain 2"/>
    <property type="match status" value="1"/>
</dbReference>
<keyword evidence="4" id="KW-0067">ATP-binding</keyword>
<accession>A0A177N813</accession>
<dbReference type="FunFam" id="3.30.930.10:FF:000017">
    <property type="entry name" value="Elongation factor P--(R)-beta-lysine ligase"/>
    <property type="match status" value="1"/>
</dbReference>
<dbReference type="InterPro" id="IPR045864">
    <property type="entry name" value="aa-tRNA-synth_II/BPL/LPL"/>
</dbReference>
<sequence length="326" mass="36475">MAAAWQPACSIEHLRRRAQMLAAIRRFFDQRHVLEVETPLLCRTTGTDPQLNFFSSDYLAPPTRQTLFLQTSPEFAMKRLLAAGSGSIYQICKAFRNGEAGRFHNPEFTILEWYRVGFDLQQLMVEVAELVRSLLAADGLPLPAIQISYRQLFLDRVGLDPLVFRHETYATYAAGHGITEAIALCGNDHALWLDFIFSHRVQPAMAAGTLYLVYGYPAIQSSLARNRVDDPRVSERFEVFVNGVELGNGFFELADPDEQERRFEREIAYRDRNGLPAVAKDRYLLEALASGLPDCSGVAIGLDRLLMLATGSESIAEVLAFPLANA</sequence>
<name>A0A177N813_9GAMM</name>
<organism evidence="7 8">
    <name type="scientific">Methylomonas koyamae</name>
    <dbReference type="NCBI Taxonomy" id="702114"/>
    <lineage>
        <taxon>Bacteria</taxon>
        <taxon>Pseudomonadati</taxon>
        <taxon>Pseudomonadota</taxon>
        <taxon>Gammaproteobacteria</taxon>
        <taxon>Methylococcales</taxon>
        <taxon>Methylococcaceae</taxon>
        <taxon>Methylomonas</taxon>
    </lineage>
</organism>
<evidence type="ECO:0000256" key="3">
    <source>
        <dbReference type="ARBA" id="ARBA00022741"/>
    </source>
</evidence>
<dbReference type="NCBIfam" id="NF006828">
    <property type="entry name" value="PRK09350.1"/>
    <property type="match status" value="1"/>
</dbReference>
<dbReference type="OrthoDB" id="9802326at2"/>
<dbReference type="PROSITE" id="PS50862">
    <property type="entry name" value="AA_TRNA_LIGASE_II"/>
    <property type="match status" value="1"/>
</dbReference>
<dbReference type="AlphaFoldDB" id="A0A177N813"/>
<dbReference type="PRINTS" id="PR00982">
    <property type="entry name" value="TRNASYNTHLYS"/>
</dbReference>
<dbReference type="EMBL" id="LUUJ01000096">
    <property type="protein sequence ID" value="OAI13724.1"/>
    <property type="molecule type" value="Genomic_DNA"/>
</dbReference>
<dbReference type="InterPro" id="IPR004525">
    <property type="entry name" value="EpmA"/>
</dbReference>
<dbReference type="GO" id="GO:0000049">
    <property type="term" value="F:tRNA binding"/>
    <property type="evidence" value="ECO:0007669"/>
    <property type="project" value="TreeGrafter"/>
</dbReference>
<dbReference type="GO" id="GO:0004824">
    <property type="term" value="F:lysine-tRNA ligase activity"/>
    <property type="evidence" value="ECO:0007669"/>
    <property type="project" value="InterPro"/>
</dbReference>
<evidence type="ECO:0000256" key="2">
    <source>
        <dbReference type="ARBA" id="ARBA00022598"/>
    </source>
</evidence>
<proteinExistence type="predicted"/>
<gene>
    <name evidence="7" type="ORF">A1507_16705</name>
</gene>
<dbReference type="InterPro" id="IPR004364">
    <property type="entry name" value="Aa-tRNA-synt_II"/>
</dbReference>
<evidence type="ECO:0000256" key="1">
    <source>
        <dbReference type="ARBA" id="ARBA00011738"/>
    </source>
</evidence>